<dbReference type="GO" id="GO:0005737">
    <property type="term" value="C:cytoplasm"/>
    <property type="evidence" value="ECO:0007669"/>
    <property type="project" value="UniProtKB-SubCell"/>
</dbReference>
<dbReference type="Proteomes" id="UP000604046">
    <property type="component" value="Unassembled WGS sequence"/>
</dbReference>
<dbReference type="Gene3D" id="3.30.1520.10">
    <property type="entry name" value="Phox-like domain"/>
    <property type="match status" value="1"/>
</dbReference>
<dbReference type="InterPro" id="IPR001683">
    <property type="entry name" value="PX_dom"/>
</dbReference>
<evidence type="ECO:0000256" key="1">
    <source>
        <dbReference type="ARBA" id="ARBA00004496"/>
    </source>
</evidence>
<evidence type="ECO:0000313" key="4">
    <source>
        <dbReference type="EMBL" id="CAE7031499.1"/>
    </source>
</evidence>
<protein>
    <submittedName>
        <fullName evidence="4">KIF16B protein</fullName>
    </submittedName>
</protein>
<organism evidence="4 5">
    <name type="scientific">Symbiodinium natans</name>
    <dbReference type="NCBI Taxonomy" id="878477"/>
    <lineage>
        <taxon>Eukaryota</taxon>
        <taxon>Sar</taxon>
        <taxon>Alveolata</taxon>
        <taxon>Dinophyceae</taxon>
        <taxon>Suessiales</taxon>
        <taxon>Symbiodiniaceae</taxon>
        <taxon>Symbiodinium</taxon>
    </lineage>
</organism>
<evidence type="ECO:0000313" key="5">
    <source>
        <dbReference type="Proteomes" id="UP000604046"/>
    </source>
</evidence>
<gene>
    <name evidence="4" type="primary">KIF16B</name>
    <name evidence="4" type="ORF">SNAT2548_LOCUS3793</name>
</gene>
<keyword evidence="2" id="KW-0963">Cytoplasm</keyword>
<dbReference type="PANTHER" id="PTHR22999:SF23">
    <property type="entry name" value="SORTING NEXIN-16"/>
    <property type="match status" value="1"/>
</dbReference>
<dbReference type="InterPro" id="IPR036871">
    <property type="entry name" value="PX_dom_sf"/>
</dbReference>
<dbReference type="CDD" id="cd06093">
    <property type="entry name" value="PX_domain"/>
    <property type="match status" value="1"/>
</dbReference>
<evidence type="ECO:0000256" key="2">
    <source>
        <dbReference type="ARBA" id="ARBA00022490"/>
    </source>
</evidence>
<dbReference type="PROSITE" id="PS50195">
    <property type="entry name" value="PX"/>
    <property type="match status" value="1"/>
</dbReference>
<reference evidence="4" key="1">
    <citation type="submission" date="2021-02" db="EMBL/GenBank/DDBJ databases">
        <authorList>
            <person name="Dougan E. K."/>
            <person name="Rhodes N."/>
            <person name="Thang M."/>
            <person name="Chan C."/>
        </authorList>
    </citation>
    <scope>NUCLEOTIDE SEQUENCE</scope>
</reference>
<dbReference type="OrthoDB" id="437742at2759"/>
<sequence length="224" mass="25290">MSGLRSTSSDAPVQPQYKVKFIGNTADGGHTTYIIQVSHVDGSSWNLQRRYRALRELHDELKLRYGENLPHFPAKRFFGNNDPAFIASRQVALEQYITGVLAIEPEVKTPVLRKFLGGPMPSPEQSPSRHEREIMEGLEAKLLNFALPPTPIDEAEMAERKKKYKDSMRLSVMAQPVDPVILRDLGLDEDPAPALCKSAGSSGYADWSYQMVHQPLWYLIPEFH</sequence>
<dbReference type="EMBL" id="CAJNDS010000232">
    <property type="protein sequence ID" value="CAE7031499.1"/>
    <property type="molecule type" value="Genomic_DNA"/>
</dbReference>
<keyword evidence="5" id="KW-1185">Reference proteome</keyword>
<proteinExistence type="predicted"/>
<dbReference type="PANTHER" id="PTHR22999">
    <property type="entry name" value="PX SERINE/THREONINE KINASE PXK"/>
    <property type="match status" value="1"/>
</dbReference>
<dbReference type="SMART" id="SM00312">
    <property type="entry name" value="PX"/>
    <property type="match status" value="1"/>
</dbReference>
<accession>A0A812ICN1</accession>
<dbReference type="Pfam" id="PF00787">
    <property type="entry name" value="PX"/>
    <property type="match status" value="1"/>
</dbReference>
<feature type="domain" description="PX" evidence="3">
    <location>
        <begin position="11"/>
        <end position="123"/>
    </location>
</feature>
<dbReference type="SUPFAM" id="SSF64268">
    <property type="entry name" value="PX domain"/>
    <property type="match status" value="1"/>
</dbReference>
<name>A0A812ICN1_9DINO</name>
<evidence type="ECO:0000259" key="3">
    <source>
        <dbReference type="PROSITE" id="PS50195"/>
    </source>
</evidence>
<comment type="caution">
    <text evidence="4">The sequence shown here is derived from an EMBL/GenBank/DDBJ whole genome shotgun (WGS) entry which is preliminary data.</text>
</comment>
<comment type="subcellular location">
    <subcellularLocation>
        <location evidence="1">Cytoplasm</location>
    </subcellularLocation>
</comment>
<dbReference type="AlphaFoldDB" id="A0A812ICN1"/>
<dbReference type="GO" id="GO:0035091">
    <property type="term" value="F:phosphatidylinositol binding"/>
    <property type="evidence" value="ECO:0007669"/>
    <property type="project" value="InterPro"/>
</dbReference>
<dbReference type="InterPro" id="IPR051837">
    <property type="entry name" value="SortingNexin/PXDomain-PKLike"/>
</dbReference>